<dbReference type="AlphaFoldDB" id="A0A3M6U7P5"/>
<dbReference type="Proteomes" id="UP000275408">
    <property type="component" value="Unassembled WGS sequence"/>
</dbReference>
<evidence type="ECO:0000313" key="2">
    <source>
        <dbReference type="EMBL" id="RMX49683.1"/>
    </source>
</evidence>
<comment type="caution">
    <text evidence="2">The sequence shown here is derived from an EMBL/GenBank/DDBJ whole genome shotgun (WGS) entry which is preliminary data.</text>
</comment>
<sequence length="96" mass="10007">MVCTPACIGTICSNTVLYIFKQYLSLTSACCCRGKCGIPPEIPYTTKTPTGSSSKSGGLKSWEIAVITIGGVLLLVLMGGMEGCIQGPVINRKTAC</sequence>
<name>A0A3M6U7P5_POCDA</name>
<feature type="transmembrane region" description="Helical" evidence="1">
    <location>
        <begin position="64"/>
        <end position="85"/>
    </location>
</feature>
<reference evidence="2 3" key="1">
    <citation type="journal article" date="2018" name="Sci. Rep.">
        <title>Comparative analysis of the Pocillopora damicornis genome highlights role of immune system in coral evolution.</title>
        <authorList>
            <person name="Cunning R."/>
            <person name="Bay R.A."/>
            <person name="Gillette P."/>
            <person name="Baker A.C."/>
            <person name="Traylor-Knowles N."/>
        </authorList>
    </citation>
    <scope>NUCLEOTIDE SEQUENCE [LARGE SCALE GENOMIC DNA]</scope>
    <source>
        <strain evidence="2">RSMAS</strain>
        <tissue evidence="2">Whole animal</tissue>
    </source>
</reference>
<dbReference type="EMBL" id="RCHS01002078">
    <property type="protein sequence ID" value="RMX49683.1"/>
    <property type="molecule type" value="Genomic_DNA"/>
</dbReference>
<keyword evidence="1" id="KW-0812">Transmembrane</keyword>
<organism evidence="2 3">
    <name type="scientific">Pocillopora damicornis</name>
    <name type="common">Cauliflower coral</name>
    <name type="synonym">Millepora damicornis</name>
    <dbReference type="NCBI Taxonomy" id="46731"/>
    <lineage>
        <taxon>Eukaryota</taxon>
        <taxon>Metazoa</taxon>
        <taxon>Cnidaria</taxon>
        <taxon>Anthozoa</taxon>
        <taxon>Hexacorallia</taxon>
        <taxon>Scleractinia</taxon>
        <taxon>Astrocoeniina</taxon>
        <taxon>Pocilloporidae</taxon>
        <taxon>Pocillopora</taxon>
    </lineage>
</organism>
<gene>
    <name evidence="2" type="ORF">pdam_00024959</name>
</gene>
<evidence type="ECO:0000313" key="3">
    <source>
        <dbReference type="Proteomes" id="UP000275408"/>
    </source>
</evidence>
<keyword evidence="3" id="KW-1185">Reference proteome</keyword>
<keyword evidence="1" id="KW-1133">Transmembrane helix</keyword>
<protein>
    <submittedName>
        <fullName evidence="2">Uncharacterized protein</fullName>
    </submittedName>
</protein>
<accession>A0A3M6U7P5</accession>
<keyword evidence="1" id="KW-0472">Membrane</keyword>
<proteinExistence type="predicted"/>
<evidence type="ECO:0000256" key="1">
    <source>
        <dbReference type="SAM" id="Phobius"/>
    </source>
</evidence>